<evidence type="ECO:0000313" key="4">
    <source>
        <dbReference type="Proteomes" id="UP000256345"/>
    </source>
</evidence>
<dbReference type="Gene3D" id="3.40.50.150">
    <property type="entry name" value="Vaccinia Virus protein VP39"/>
    <property type="match status" value="1"/>
</dbReference>
<protein>
    <recommendedName>
        <fullName evidence="5">Class I SAM-dependent methyltransferase</fullName>
    </recommendedName>
</protein>
<accession>A0AAC8Q2N7</accession>
<dbReference type="Proteomes" id="UP000035579">
    <property type="component" value="Chromosome"/>
</dbReference>
<organism evidence="1 3">
    <name type="scientific">Archangium gephyra</name>
    <dbReference type="NCBI Taxonomy" id="48"/>
    <lineage>
        <taxon>Bacteria</taxon>
        <taxon>Pseudomonadati</taxon>
        <taxon>Myxococcota</taxon>
        <taxon>Myxococcia</taxon>
        <taxon>Myxococcales</taxon>
        <taxon>Cystobacterineae</taxon>
        <taxon>Archangiaceae</taxon>
        <taxon>Archangium</taxon>
    </lineage>
</organism>
<dbReference type="Proteomes" id="UP000256345">
    <property type="component" value="Unassembled WGS sequence"/>
</dbReference>
<dbReference type="KEGG" id="age:AA314_01561"/>
<evidence type="ECO:0000313" key="3">
    <source>
        <dbReference type="Proteomes" id="UP000035579"/>
    </source>
</evidence>
<sequence length="267" mass="29793">MSVSPLLSGHDVTAVANWLQQGTLKLVNLARTQGLPTALLQATSAIAWHVVPSRRAFARNLVRESALAREFDQTHGVETAGEAPLTEVGVPLEKAGRGNGLYRGIWPRMFHAALRESRLPLERFTFVDYGSGKGKALMLASAYPFRRIVGVEFAPGLHEVAVKNLSGYRSPEQQCFTLETECADALDWEPPAEPLLCFFFNPFDDPTMERVITRVARSWRHAPRDIYLLYVNVRDVSEQARVFERHSALTLVGRSRHSLLTKVTAGR</sequence>
<dbReference type="RefSeq" id="WP_053066203.1">
    <property type="nucleotide sequence ID" value="NZ_CP011509.1"/>
</dbReference>
<gene>
    <name evidence="1" type="ORF">AA314_01561</name>
    <name evidence="2" type="ORF">ATI61_104647</name>
</gene>
<evidence type="ECO:0000313" key="2">
    <source>
        <dbReference type="EMBL" id="REG33356.1"/>
    </source>
</evidence>
<dbReference type="EMBL" id="QUMU01000004">
    <property type="protein sequence ID" value="REG33356.1"/>
    <property type="molecule type" value="Genomic_DNA"/>
</dbReference>
<keyword evidence="4" id="KW-1185">Reference proteome</keyword>
<proteinExistence type="predicted"/>
<reference evidence="2 4" key="2">
    <citation type="submission" date="2018-08" db="EMBL/GenBank/DDBJ databases">
        <title>Genomic Encyclopedia of Archaeal and Bacterial Type Strains, Phase II (KMG-II): from individual species to whole genera.</title>
        <authorList>
            <person name="Goeker M."/>
        </authorList>
    </citation>
    <scope>NUCLEOTIDE SEQUENCE [LARGE SCALE GENOMIC DNA]</scope>
    <source>
        <strain evidence="2 4">DSM 2261</strain>
    </source>
</reference>
<dbReference type="InterPro" id="IPR029063">
    <property type="entry name" value="SAM-dependent_MTases_sf"/>
</dbReference>
<reference evidence="1 3" key="1">
    <citation type="submission" date="2015-05" db="EMBL/GenBank/DDBJ databases">
        <title>Genome assembly of Archangium gephyra DSM 2261.</title>
        <authorList>
            <person name="Sharma G."/>
            <person name="Subramanian S."/>
        </authorList>
    </citation>
    <scope>NUCLEOTIDE SEQUENCE [LARGE SCALE GENOMIC DNA]</scope>
    <source>
        <strain evidence="1 3">DSM 2261</strain>
    </source>
</reference>
<dbReference type="SUPFAM" id="SSF53335">
    <property type="entry name" value="S-adenosyl-L-methionine-dependent methyltransferases"/>
    <property type="match status" value="1"/>
</dbReference>
<dbReference type="AlphaFoldDB" id="A0AAC8Q2N7"/>
<evidence type="ECO:0008006" key="5">
    <source>
        <dbReference type="Google" id="ProtNLM"/>
    </source>
</evidence>
<dbReference type="EMBL" id="CP011509">
    <property type="protein sequence ID" value="AKI99934.1"/>
    <property type="molecule type" value="Genomic_DNA"/>
</dbReference>
<name>A0AAC8Q2N7_9BACT</name>
<evidence type="ECO:0000313" key="1">
    <source>
        <dbReference type="EMBL" id="AKI99934.1"/>
    </source>
</evidence>